<evidence type="ECO:0000313" key="2">
    <source>
        <dbReference type="Proteomes" id="UP000288216"/>
    </source>
</evidence>
<organism evidence="1 2">
    <name type="scientific">Scyliorhinus torazame</name>
    <name type="common">Cloudy catshark</name>
    <name type="synonym">Catulus torazame</name>
    <dbReference type="NCBI Taxonomy" id="75743"/>
    <lineage>
        <taxon>Eukaryota</taxon>
        <taxon>Metazoa</taxon>
        <taxon>Chordata</taxon>
        <taxon>Craniata</taxon>
        <taxon>Vertebrata</taxon>
        <taxon>Chondrichthyes</taxon>
        <taxon>Elasmobranchii</taxon>
        <taxon>Galeomorphii</taxon>
        <taxon>Galeoidea</taxon>
        <taxon>Carcharhiniformes</taxon>
        <taxon>Scyliorhinidae</taxon>
        <taxon>Scyliorhinus</taxon>
    </lineage>
</organism>
<name>A0A401PIM6_SCYTO</name>
<proteinExistence type="predicted"/>
<sequence>MQENLQCSNVGLSREQQSRKASIGAMQEDLQCCNVGRPPMLQCGKTSNAFVGRPPMLQCGKTSNAAMREDLQCCNVGRPPMLQCGKTSSAAFFLLVDLRVSMDISDGDAGVAPEFPERGNVGETELNALHQDDMATAVEEKEECQNMK</sequence>
<keyword evidence="2" id="KW-1185">Reference proteome</keyword>
<evidence type="ECO:0000313" key="1">
    <source>
        <dbReference type="EMBL" id="GCB72961.1"/>
    </source>
</evidence>
<accession>A0A401PIM6</accession>
<comment type="caution">
    <text evidence="1">The sequence shown here is derived from an EMBL/GenBank/DDBJ whole genome shotgun (WGS) entry which is preliminary data.</text>
</comment>
<reference evidence="1 2" key="1">
    <citation type="journal article" date="2018" name="Nat. Ecol. Evol.">
        <title>Shark genomes provide insights into elasmobranch evolution and the origin of vertebrates.</title>
        <authorList>
            <person name="Hara Y"/>
            <person name="Yamaguchi K"/>
            <person name="Onimaru K"/>
            <person name="Kadota M"/>
            <person name="Koyanagi M"/>
            <person name="Keeley SD"/>
            <person name="Tatsumi K"/>
            <person name="Tanaka K"/>
            <person name="Motone F"/>
            <person name="Kageyama Y"/>
            <person name="Nozu R"/>
            <person name="Adachi N"/>
            <person name="Nishimura O"/>
            <person name="Nakagawa R"/>
            <person name="Tanegashima C"/>
            <person name="Kiyatake I"/>
            <person name="Matsumoto R"/>
            <person name="Murakumo K"/>
            <person name="Nishida K"/>
            <person name="Terakita A"/>
            <person name="Kuratani S"/>
            <person name="Sato K"/>
            <person name="Hyodo S Kuraku.S."/>
        </authorList>
    </citation>
    <scope>NUCLEOTIDE SEQUENCE [LARGE SCALE GENOMIC DNA]</scope>
</reference>
<dbReference type="EMBL" id="BFAA01000556">
    <property type="protein sequence ID" value="GCB72961.1"/>
    <property type="molecule type" value="Genomic_DNA"/>
</dbReference>
<protein>
    <submittedName>
        <fullName evidence="1">Uncharacterized protein</fullName>
    </submittedName>
</protein>
<dbReference type="AlphaFoldDB" id="A0A401PIM6"/>
<dbReference type="Proteomes" id="UP000288216">
    <property type="component" value="Unassembled WGS sequence"/>
</dbReference>
<gene>
    <name evidence="1" type="ORF">scyTo_0002273</name>
</gene>